<dbReference type="Proteomes" id="UP000009077">
    <property type="component" value="Chromosome"/>
</dbReference>
<organism evidence="3 4">
    <name type="scientific">Streptococcus suis (strain BM407)</name>
    <dbReference type="NCBI Taxonomy" id="568814"/>
    <lineage>
        <taxon>Bacteria</taxon>
        <taxon>Bacillati</taxon>
        <taxon>Bacillota</taxon>
        <taxon>Bacilli</taxon>
        <taxon>Lactobacillales</taxon>
        <taxon>Streptococcaceae</taxon>
        <taxon>Streptococcus</taxon>
    </lineage>
</organism>
<dbReference type="PANTHER" id="PTHR38435:SF1">
    <property type="entry name" value="DUF871 DOMAIN-CONTAINING PROTEIN"/>
    <property type="match status" value="1"/>
</dbReference>
<dbReference type="InterPro" id="IPR043797">
    <property type="entry name" value="MupG_N"/>
</dbReference>
<dbReference type="KEGG" id="ssb:SSUBM407_1930"/>
<dbReference type="PATRIC" id="fig|568814.3.peg.1966"/>
<dbReference type="SUPFAM" id="SSF51445">
    <property type="entry name" value="(Trans)glycosidases"/>
    <property type="match status" value="1"/>
</dbReference>
<dbReference type="Pfam" id="PF19200">
    <property type="entry name" value="MupG_N"/>
    <property type="match status" value="1"/>
</dbReference>
<evidence type="ECO:0000259" key="1">
    <source>
        <dbReference type="Pfam" id="PF05913"/>
    </source>
</evidence>
<keyword evidence="4" id="KW-1185">Reference proteome</keyword>
<dbReference type="Gene3D" id="2.40.100.10">
    <property type="entry name" value="Cyclophilin-like"/>
    <property type="match status" value="1"/>
</dbReference>
<dbReference type="InterPro" id="IPR013785">
    <property type="entry name" value="Aldolase_TIM"/>
</dbReference>
<dbReference type="PANTHER" id="PTHR38435">
    <property type="match status" value="1"/>
</dbReference>
<reference evidence="3 4" key="1">
    <citation type="journal article" date="2009" name="PLoS ONE">
        <title>Rapid evolution of virulence and drug resistance in the emerging zoonotic pathogen Streptococcus suis.</title>
        <authorList>
            <person name="Holden M.T.G."/>
            <person name="Hauser H."/>
            <person name="Sanders M."/>
            <person name="Ngo T.H."/>
            <person name="Cherevach I."/>
            <person name="Cronin A."/>
            <person name="Goodhead I."/>
            <person name="Mungall K."/>
            <person name="Quail M.A."/>
            <person name="Price C."/>
            <person name="Rabbinowitsch E."/>
            <person name="Sharp S."/>
            <person name="Croucher N.J."/>
            <person name="Chieu T.B."/>
            <person name="Mai N.T.H."/>
            <person name="Diep T.S."/>
            <person name="Chinh N.T."/>
            <person name="Kehoe M."/>
            <person name="Leigh J.A."/>
            <person name="Ward P.N."/>
            <person name="Dowson C.G."/>
            <person name="Whatmore A.M."/>
            <person name="Chanter N."/>
            <person name="Iversen P."/>
            <person name="Gottschalk M."/>
            <person name="Slater J.D."/>
            <person name="Smith H.E."/>
            <person name="Spratt B.G."/>
            <person name="Xu J."/>
            <person name="Ye C."/>
            <person name="Bentley S."/>
            <person name="Barrell B.G."/>
            <person name="Schultsz C."/>
            <person name="Maskell D.J."/>
            <person name="Parkhill J."/>
        </authorList>
    </citation>
    <scope>NUCLEOTIDE SEQUENCE [LARGE SCALE GENOMIC DNA]</scope>
    <source>
        <strain evidence="3 4">BM407</strain>
    </source>
</reference>
<feature type="domain" description="6-phospho-N-acetylmuramidase C-terminal" evidence="1">
    <location>
        <begin position="247"/>
        <end position="361"/>
    </location>
</feature>
<sequence>MMVELGFSIYPENYSLEESQAYIKLLHQYGARRLFMSLLQLENGDRTVFELYQKLIDYANQLGMTVIADISPHFIAAQGWDGALMERAAELGLAGIRLDEALPLEEIIEMTHNPRNIKVELNLSTDKILLSNLLASVANRDNIIACHNFYPHAFTGLSEEHFLEMSSFYHQSGIRTAAFVSAQTASEGPWPLSEGLPTLEDHRFWPLPLQIAWMKATGFIDSILISNQFISEEELQSIQTVLNEDTISLMVDIEEGLTPVEREIVAFNHVYRGDISAYVLRSTMPRVVYKDASVPARSDQAIPVGRGDILIDNDLYGRYKGELQIALKEFTISPKVNKVGRISPDYLPLLRFIKPWQEFKLVIASEHFH</sequence>
<feature type="domain" description="6-phospho-N-acetylmuramidase N-terminal" evidence="2">
    <location>
        <begin position="5"/>
        <end position="239"/>
    </location>
</feature>
<evidence type="ECO:0000313" key="3">
    <source>
        <dbReference type="EMBL" id="CAZ56786.1"/>
    </source>
</evidence>
<gene>
    <name evidence="3" type="ordered locus">SSUBM407_1930</name>
</gene>
<protein>
    <submittedName>
        <fullName evidence="3">Uncharacterized protein</fullName>
    </submittedName>
</protein>
<dbReference type="AlphaFoldDB" id="A0A0H3MXR2"/>
<dbReference type="InterPro" id="IPR008589">
    <property type="entry name" value="MupG"/>
</dbReference>
<dbReference type="Gene3D" id="3.20.20.70">
    <property type="entry name" value="Aldolase class I"/>
    <property type="match status" value="1"/>
</dbReference>
<accession>A0A0H3MXR2</accession>
<dbReference type="InterPro" id="IPR017853">
    <property type="entry name" value="GH"/>
</dbReference>
<dbReference type="InterPro" id="IPR043894">
    <property type="entry name" value="MupG_C"/>
</dbReference>
<dbReference type="InterPro" id="IPR029000">
    <property type="entry name" value="Cyclophilin-like_dom_sf"/>
</dbReference>
<evidence type="ECO:0000313" key="4">
    <source>
        <dbReference type="Proteomes" id="UP000009077"/>
    </source>
</evidence>
<dbReference type="HOGENOM" id="CLU_065324_1_0_9"/>
<dbReference type="Pfam" id="PF05913">
    <property type="entry name" value="MupG_C"/>
    <property type="match status" value="1"/>
</dbReference>
<proteinExistence type="predicted"/>
<evidence type="ECO:0000259" key="2">
    <source>
        <dbReference type="Pfam" id="PF19200"/>
    </source>
</evidence>
<dbReference type="SUPFAM" id="SSF50891">
    <property type="entry name" value="Cyclophilin-like"/>
    <property type="match status" value="1"/>
</dbReference>
<name>A0A0H3MXR2_STRS4</name>
<dbReference type="EMBL" id="FM252032">
    <property type="protein sequence ID" value="CAZ56786.1"/>
    <property type="molecule type" value="Genomic_DNA"/>
</dbReference>